<protein>
    <submittedName>
        <fullName evidence="1">Vasotocin-neurophysin VT 1</fullName>
    </submittedName>
</protein>
<proteinExistence type="predicted"/>
<organism evidence="1 2">
    <name type="scientific">Nibea albiflora</name>
    <name type="common">Yellow drum</name>
    <name type="synonym">Corvina albiflora</name>
    <dbReference type="NCBI Taxonomy" id="240163"/>
    <lineage>
        <taxon>Eukaryota</taxon>
        <taxon>Metazoa</taxon>
        <taxon>Chordata</taxon>
        <taxon>Craniata</taxon>
        <taxon>Vertebrata</taxon>
        <taxon>Euteleostomi</taxon>
        <taxon>Actinopterygii</taxon>
        <taxon>Neopterygii</taxon>
        <taxon>Teleostei</taxon>
        <taxon>Neoteleostei</taxon>
        <taxon>Acanthomorphata</taxon>
        <taxon>Eupercaria</taxon>
        <taxon>Sciaenidae</taxon>
        <taxon>Nibea</taxon>
    </lineage>
</organism>
<name>A0ACB7FBB6_NIBAL</name>
<sequence>MDRAVIIERQRDKGLCADGYDVTNLVSSDPALRRRGFKLEYFLRPPVQVELCRVDVELWPWGMDRGQACKRLEISTSSDRPPSQNFHQAGRKLTQPKEQVQMQVKDQNEQNREKRQKHGRAVTQLRVTLPFGGAASALGLKALVVWGQPARCCPPEEVETIKRVHEASKRQMPRPVLFASSISQPKPPPQAATPPSNISIPEEFLDPITQEIMMLPMLLPSGVSVDNTTLEEHQKTEATWGRPPNDPFTGVPFTSSSQPLPNPQLKSRIDRFLLQKGMIRRDGMLGRQGEGENPQASRLISTKCMSCGPRDRGRCFGPSICCGEGLGCLIGSPESAHCVEENYMLTPCQAGGRPCGSEGGHCAVSGLCCNSESCAVDSDCLGEAEASDPADSSAVNSPAELLLRLLHVASRGQTEY</sequence>
<evidence type="ECO:0000313" key="1">
    <source>
        <dbReference type="EMBL" id="KAG8011780.1"/>
    </source>
</evidence>
<comment type="caution">
    <text evidence="1">The sequence shown here is derived from an EMBL/GenBank/DDBJ whole genome shotgun (WGS) entry which is preliminary data.</text>
</comment>
<evidence type="ECO:0000313" key="2">
    <source>
        <dbReference type="Proteomes" id="UP000805704"/>
    </source>
</evidence>
<dbReference type="Proteomes" id="UP000805704">
    <property type="component" value="Chromosome 13"/>
</dbReference>
<accession>A0ACB7FBB6</accession>
<reference evidence="1" key="1">
    <citation type="submission" date="2020-04" db="EMBL/GenBank/DDBJ databases">
        <title>A chromosome-scale assembly and high-density genetic map of the yellow drum (Nibea albiflora) genome.</title>
        <authorList>
            <person name="Xu D."/>
            <person name="Zhang W."/>
            <person name="Chen R."/>
            <person name="Tan P."/>
            <person name="Wang L."/>
            <person name="Song H."/>
            <person name="Tian L."/>
            <person name="Zhu Q."/>
            <person name="Wang B."/>
        </authorList>
    </citation>
    <scope>NUCLEOTIDE SEQUENCE</scope>
    <source>
        <strain evidence="1">ZJHYS-2018</strain>
    </source>
</reference>
<dbReference type="EMBL" id="CM024801">
    <property type="protein sequence ID" value="KAG8011780.1"/>
    <property type="molecule type" value="Genomic_DNA"/>
</dbReference>
<keyword evidence="2" id="KW-1185">Reference proteome</keyword>
<gene>
    <name evidence="1" type="ORF">GBF38_004113</name>
</gene>